<gene>
    <name evidence="2" type="ORF">CFR72_13850</name>
</gene>
<sequence length="325" mass="35926">MIQNCNSRHESSPNCPLTRLTACYARLLRCVPKVMIRPRTDMNRRMLILNGAQAASDVRDQLGLDLLVPVDPYAIAQDLGIRVRFLPVSMEGFYQKGNPPRIMLSALRPLARKAFTCAHEIGHHWFGHGSTIDELRADDRQDSEIPEEVLANAFAAFLLMPTIAVRGAFNRRGWKPATANPLQILTIANEFGVGYETLLTHVSVTLNDMPHRMRMELGKWTPQRIRKGLLGHDDADGLVILDDKQRSPAVDLDEGYALAVPTGANIQGGALTKSKSQAIEGFDIYDAVARGRATISTNAWQTEARIAPANFVGAANYRFLEDPDG</sequence>
<evidence type="ECO:0000313" key="2">
    <source>
        <dbReference type="EMBL" id="PYD61957.1"/>
    </source>
</evidence>
<dbReference type="OrthoDB" id="9794834at2"/>
<evidence type="ECO:0000259" key="1">
    <source>
        <dbReference type="Pfam" id="PF06114"/>
    </source>
</evidence>
<dbReference type="Proteomes" id="UP000248301">
    <property type="component" value="Unassembled WGS sequence"/>
</dbReference>
<feature type="domain" description="IrrE N-terminal-like" evidence="1">
    <location>
        <begin position="76"/>
        <end position="199"/>
    </location>
</feature>
<dbReference type="EMBL" id="NKUF01000045">
    <property type="protein sequence ID" value="PYD61957.1"/>
    <property type="molecule type" value="Genomic_DNA"/>
</dbReference>
<dbReference type="InterPro" id="IPR010359">
    <property type="entry name" value="IrrE_HExxH"/>
</dbReference>
<dbReference type="Gene3D" id="1.10.10.2910">
    <property type="match status" value="1"/>
</dbReference>
<protein>
    <submittedName>
        <fullName evidence="2">Zn peptidase</fullName>
    </submittedName>
</protein>
<dbReference type="AlphaFoldDB" id="A0A318Q8P3"/>
<accession>A0A318Q8P3</accession>
<comment type="caution">
    <text evidence="2">The sequence shown here is derived from an EMBL/GenBank/DDBJ whole genome shotgun (WGS) entry which is preliminary data.</text>
</comment>
<dbReference type="PANTHER" id="PTHR43236:SF1">
    <property type="entry name" value="BLL7220 PROTEIN"/>
    <property type="match status" value="1"/>
</dbReference>
<name>A0A318Q8P3_9PROT</name>
<dbReference type="InterPro" id="IPR052345">
    <property type="entry name" value="Rad_response_metalloprotease"/>
</dbReference>
<organism evidence="2 3">
    <name type="scientific">Gluconacetobacter entanii</name>
    <dbReference type="NCBI Taxonomy" id="108528"/>
    <lineage>
        <taxon>Bacteria</taxon>
        <taxon>Pseudomonadati</taxon>
        <taxon>Pseudomonadota</taxon>
        <taxon>Alphaproteobacteria</taxon>
        <taxon>Acetobacterales</taxon>
        <taxon>Acetobacteraceae</taxon>
        <taxon>Gluconacetobacter</taxon>
    </lineage>
</organism>
<proteinExistence type="predicted"/>
<dbReference type="PANTHER" id="PTHR43236">
    <property type="entry name" value="ANTITOXIN HIGA1"/>
    <property type="match status" value="1"/>
</dbReference>
<reference evidence="2 3" key="1">
    <citation type="submission" date="2017-07" db="EMBL/GenBank/DDBJ databases">
        <title>A draft genome sequence of Gluconacetobacter entanii LTH 4560.</title>
        <authorList>
            <person name="Skraban J."/>
            <person name="Cleenwerck I."/>
            <person name="Vandamme P."/>
            <person name="Trcek J."/>
        </authorList>
    </citation>
    <scope>NUCLEOTIDE SEQUENCE [LARGE SCALE GENOMIC DNA]</scope>
    <source>
        <strain evidence="2 3">LTH 4560</strain>
    </source>
</reference>
<dbReference type="Pfam" id="PF06114">
    <property type="entry name" value="Peptidase_M78"/>
    <property type="match status" value="1"/>
</dbReference>
<evidence type="ECO:0000313" key="3">
    <source>
        <dbReference type="Proteomes" id="UP000248301"/>
    </source>
</evidence>